<name>A0A940RYR2_9ACTN</name>
<evidence type="ECO:0000313" key="3">
    <source>
        <dbReference type="Proteomes" id="UP000670475"/>
    </source>
</evidence>
<dbReference type="Pfam" id="PF19534">
    <property type="entry name" value="DUF6059"/>
    <property type="match status" value="1"/>
</dbReference>
<proteinExistence type="predicted"/>
<gene>
    <name evidence="2" type="ORF">JFN87_30890</name>
</gene>
<dbReference type="EMBL" id="JAGIQL010000239">
    <property type="protein sequence ID" value="MBP0461830.1"/>
    <property type="molecule type" value="Genomic_DNA"/>
</dbReference>
<keyword evidence="3" id="KW-1185">Reference proteome</keyword>
<reference evidence="2" key="1">
    <citation type="submission" date="2021-03" db="EMBL/GenBank/DDBJ databases">
        <title>Whole genome sequence of Streptomyces bomunensis MMS17-BM035.</title>
        <authorList>
            <person name="Lee J.H."/>
        </authorList>
    </citation>
    <scope>NUCLEOTIDE SEQUENCE</scope>
    <source>
        <strain evidence="2">MMS17-BM035</strain>
    </source>
</reference>
<dbReference type="AlphaFoldDB" id="A0A940RYR2"/>
<dbReference type="RefSeq" id="WP_209345482.1">
    <property type="nucleotide sequence ID" value="NZ_JAGIQL010000239.1"/>
</dbReference>
<dbReference type="Proteomes" id="UP000670475">
    <property type="component" value="Unassembled WGS sequence"/>
</dbReference>
<feature type="region of interest" description="Disordered" evidence="1">
    <location>
        <begin position="36"/>
        <end position="81"/>
    </location>
</feature>
<evidence type="ECO:0000256" key="1">
    <source>
        <dbReference type="SAM" id="MobiDB-lite"/>
    </source>
</evidence>
<dbReference type="InterPro" id="IPR045701">
    <property type="entry name" value="DUF6059"/>
</dbReference>
<evidence type="ECO:0000313" key="2">
    <source>
        <dbReference type="EMBL" id="MBP0461830.1"/>
    </source>
</evidence>
<comment type="caution">
    <text evidence="2">The sequence shown here is derived from an EMBL/GenBank/DDBJ whole genome shotgun (WGS) entry which is preliminary data.</text>
</comment>
<feature type="compositionally biased region" description="Gly residues" evidence="1">
    <location>
        <begin position="48"/>
        <end position="66"/>
    </location>
</feature>
<sequence length="108" mass="11381">MAATGWLRQSVGRLLRAVDEVLVAYGDRMRAQLEVDEGSTAAVPSPYGYGGRGRGPGGGHGPGGHPIGPDGPPPGHPERLCPELPLTAQEVALMRDLGIYEWPRAGSW</sequence>
<organism evidence="2 3">
    <name type="scientific">Streptomyces montanisoli</name>
    <dbReference type="NCBI Taxonomy" id="2798581"/>
    <lineage>
        <taxon>Bacteria</taxon>
        <taxon>Bacillati</taxon>
        <taxon>Actinomycetota</taxon>
        <taxon>Actinomycetes</taxon>
        <taxon>Kitasatosporales</taxon>
        <taxon>Streptomycetaceae</taxon>
        <taxon>Streptomyces</taxon>
    </lineage>
</organism>
<protein>
    <submittedName>
        <fullName evidence="2">Uncharacterized protein</fullName>
    </submittedName>
</protein>
<accession>A0A940RYR2</accession>